<keyword evidence="4" id="KW-1185">Reference proteome</keyword>
<evidence type="ECO:0000256" key="1">
    <source>
        <dbReference type="SAM" id="MobiDB-lite"/>
    </source>
</evidence>
<feature type="transmembrane region" description="Helical" evidence="2">
    <location>
        <begin position="72"/>
        <end position="96"/>
    </location>
</feature>
<evidence type="ECO:0000256" key="2">
    <source>
        <dbReference type="SAM" id="Phobius"/>
    </source>
</evidence>
<gene>
    <name evidence="3" type="ORF">I8D64_15860</name>
</gene>
<dbReference type="RefSeq" id="WP_200503769.1">
    <property type="nucleotide sequence ID" value="NZ_JAEDAJ010000014.1"/>
</dbReference>
<proteinExistence type="predicted"/>
<evidence type="ECO:0000313" key="4">
    <source>
        <dbReference type="Proteomes" id="UP000612352"/>
    </source>
</evidence>
<evidence type="ECO:0000313" key="3">
    <source>
        <dbReference type="EMBL" id="MBK0332878.1"/>
    </source>
</evidence>
<accession>A0ABS1BE04</accession>
<feature type="transmembrane region" description="Helical" evidence="2">
    <location>
        <begin position="261"/>
        <end position="284"/>
    </location>
</feature>
<feature type="region of interest" description="Disordered" evidence="1">
    <location>
        <begin position="293"/>
        <end position="324"/>
    </location>
</feature>
<keyword evidence="2" id="KW-0472">Membrane</keyword>
<keyword evidence="2" id="KW-1133">Transmembrane helix</keyword>
<protein>
    <recommendedName>
        <fullName evidence="5">Integral membrane protein</fullName>
    </recommendedName>
</protein>
<dbReference type="Proteomes" id="UP000612352">
    <property type="component" value="Unassembled WGS sequence"/>
</dbReference>
<feature type="transmembrane region" description="Helical" evidence="2">
    <location>
        <begin position="221"/>
        <end position="241"/>
    </location>
</feature>
<dbReference type="EMBL" id="JAEDAJ010000014">
    <property type="protein sequence ID" value="MBK0332878.1"/>
    <property type="molecule type" value="Genomic_DNA"/>
</dbReference>
<feature type="transmembrane region" description="Helical" evidence="2">
    <location>
        <begin position="41"/>
        <end position="66"/>
    </location>
</feature>
<feature type="transmembrane region" description="Helical" evidence="2">
    <location>
        <begin position="6"/>
        <end position="29"/>
    </location>
</feature>
<keyword evidence="2" id="KW-0812">Transmembrane</keyword>
<organism evidence="3 4">
    <name type="scientific">Brachybacterium halotolerans</name>
    <dbReference type="NCBI Taxonomy" id="2795215"/>
    <lineage>
        <taxon>Bacteria</taxon>
        <taxon>Bacillati</taxon>
        <taxon>Actinomycetota</taxon>
        <taxon>Actinomycetes</taxon>
        <taxon>Micrococcales</taxon>
        <taxon>Dermabacteraceae</taxon>
        <taxon>Brachybacterium</taxon>
    </lineage>
</organism>
<reference evidence="3 4" key="1">
    <citation type="submission" date="2020-12" db="EMBL/GenBank/DDBJ databases">
        <title>Brachybacterium sp. MASK1Z-5, whole genome shotgun sequence.</title>
        <authorList>
            <person name="Tuo L."/>
        </authorList>
    </citation>
    <scope>NUCLEOTIDE SEQUENCE [LARGE SCALE GENOMIC DNA]</scope>
    <source>
        <strain evidence="3 4">MASK1Z-5</strain>
    </source>
</reference>
<feature type="transmembrane region" description="Helical" evidence="2">
    <location>
        <begin position="179"/>
        <end position="200"/>
    </location>
</feature>
<sequence>MSMVILPPALLAMFGALVLVGVLLAAGALGAERTGLHAGALAARWCGTLAALVVVAGFGLLGLSGATSPEPLAYGAVAALGPGVGGTVLVVSIALGERTLAAPQSRVRSASLIPRSLDVVVPAAVLWISGGALVVLVLLSVLGASLAVDGRGYATERALPTGEIAYSYFSPFPGLYFTAPLWAAMTVLLVCTVLVIREVIRRRPSNDARDILLRRRSSTSVLGAVVLSAALSILPVSGLLVARLLTADGLARTTSLEKACILLGGMALVVGFLLLPVGLIMVVFPEVFARRSPEGEGRQGLHGALRQPAGAAEVESGSTGERTS</sequence>
<evidence type="ECO:0008006" key="5">
    <source>
        <dbReference type="Google" id="ProtNLM"/>
    </source>
</evidence>
<comment type="caution">
    <text evidence="3">The sequence shown here is derived from an EMBL/GenBank/DDBJ whole genome shotgun (WGS) entry which is preliminary data.</text>
</comment>
<name>A0ABS1BE04_9MICO</name>
<feature type="transmembrane region" description="Helical" evidence="2">
    <location>
        <begin position="117"/>
        <end position="142"/>
    </location>
</feature>